<sequence>MSTIGIVRSLSVLSLLAAAGCAEFDPYHRAGMWQPSGANAANIASMVARPADLTSGRGTSQGDGRRAASAVQRMRDADAREGTEVNGPGAGMPAAGGTTRWR</sequence>
<evidence type="ECO:0000256" key="2">
    <source>
        <dbReference type="SAM" id="SignalP"/>
    </source>
</evidence>
<dbReference type="AlphaFoldDB" id="A0A9X0UFK9"/>
<proteinExistence type="predicted"/>
<organism evidence="3 4">
    <name type="scientific">Siccirubricoccus deserti</name>
    <dbReference type="NCBI Taxonomy" id="2013562"/>
    <lineage>
        <taxon>Bacteria</taxon>
        <taxon>Pseudomonadati</taxon>
        <taxon>Pseudomonadota</taxon>
        <taxon>Alphaproteobacteria</taxon>
        <taxon>Acetobacterales</taxon>
        <taxon>Roseomonadaceae</taxon>
        <taxon>Siccirubricoccus</taxon>
    </lineage>
</organism>
<evidence type="ECO:0008006" key="5">
    <source>
        <dbReference type="Google" id="ProtNLM"/>
    </source>
</evidence>
<feature type="compositionally biased region" description="Low complexity" evidence="1">
    <location>
        <begin position="91"/>
        <end position="102"/>
    </location>
</feature>
<dbReference type="EMBL" id="JACOMF010000089">
    <property type="protein sequence ID" value="MBC4018882.1"/>
    <property type="molecule type" value="Genomic_DNA"/>
</dbReference>
<comment type="caution">
    <text evidence="3">The sequence shown here is derived from an EMBL/GenBank/DDBJ whole genome shotgun (WGS) entry which is preliminary data.</text>
</comment>
<feature type="signal peptide" evidence="2">
    <location>
        <begin position="1"/>
        <end position="17"/>
    </location>
</feature>
<name>A0A9X0UFK9_9PROT</name>
<feature type="region of interest" description="Disordered" evidence="1">
    <location>
        <begin position="52"/>
        <end position="102"/>
    </location>
</feature>
<evidence type="ECO:0000313" key="4">
    <source>
        <dbReference type="Proteomes" id="UP000600101"/>
    </source>
</evidence>
<feature type="compositionally biased region" description="Basic and acidic residues" evidence="1">
    <location>
        <begin position="73"/>
        <end position="83"/>
    </location>
</feature>
<gene>
    <name evidence="3" type="ORF">H7965_26890</name>
</gene>
<evidence type="ECO:0000313" key="3">
    <source>
        <dbReference type="EMBL" id="MBC4018882.1"/>
    </source>
</evidence>
<protein>
    <recommendedName>
        <fullName evidence="5">Lipoprotein</fullName>
    </recommendedName>
</protein>
<dbReference type="Proteomes" id="UP000600101">
    <property type="component" value="Unassembled WGS sequence"/>
</dbReference>
<keyword evidence="4" id="KW-1185">Reference proteome</keyword>
<feature type="chain" id="PRO_5040825670" description="Lipoprotein" evidence="2">
    <location>
        <begin position="18"/>
        <end position="102"/>
    </location>
</feature>
<evidence type="ECO:0000256" key="1">
    <source>
        <dbReference type="SAM" id="MobiDB-lite"/>
    </source>
</evidence>
<keyword evidence="2" id="KW-0732">Signal</keyword>
<reference evidence="3" key="1">
    <citation type="submission" date="2020-08" db="EMBL/GenBank/DDBJ databases">
        <authorList>
            <person name="Hu Y."/>
            <person name="Nguyen S.V."/>
            <person name="Li F."/>
            <person name="Fanning S."/>
        </authorList>
    </citation>
    <scope>NUCLEOTIDE SEQUENCE</scope>
    <source>
        <strain evidence="3">SYSU D8009</strain>
    </source>
</reference>
<dbReference type="RefSeq" id="WP_186773621.1">
    <property type="nucleotide sequence ID" value="NZ_JACOMF010000089.1"/>
</dbReference>
<accession>A0A9X0UFK9</accession>